<accession>A0A9W6Z9P5</accession>
<dbReference type="OrthoDB" id="2020070at2759"/>
<gene>
    <name evidence="1" type="ORF">TrRE_jg8693</name>
</gene>
<protein>
    <submittedName>
        <fullName evidence="1">Uncharacterized protein</fullName>
    </submittedName>
</protein>
<sequence length="168" mass="19248">MKTSFMVLHVQFLERYSCDGAMTLARNEVDNFGGVVRFSNGGTRSTVLVEPRIHRECTYKFADCLLQLDAKDVPSQHLEVKALSSTGTTVELELVAFDDSKYRGENGHHHDVEVKCIFDETENYWRVKESSKGLPPFSRESVDEETMCEAVWSVESHWDTSTLDYKWV</sequence>
<reference evidence="1" key="1">
    <citation type="submission" date="2022-07" db="EMBL/GenBank/DDBJ databases">
        <title>Genome analysis of Parmales, a sister group of diatoms, reveals the evolutionary specialization of diatoms from phago-mixotrophs to photoautotrophs.</title>
        <authorList>
            <person name="Ban H."/>
            <person name="Sato S."/>
            <person name="Yoshikawa S."/>
            <person name="Kazumasa Y."/>
            <person name="Nakamura Y."/>
            <person name="Ichinomiya M."/>
            <person name="Saitoh K."/>
            <person name="Sato N."/>
            <person name="Blanc-Mathieu R."/>
            <person name="Endo H."/>
            <person name="Kuwata A."/>
            <person name="Ogata H."/>
        </authorList>
    </citation>
    <scope>NUCLEOTIDE SEQUENCE</scope>
</reference>
<evidence type="ECO:0000313" key="1">
    <source>
        <dbReference type="EMBL" id="GMH46455.1"/>
    </source>
</evidence>
<dbReference type="Proteomes" id="UP001165082">
    <property type="component" value="Unassembled WGS sequence"/>
</dbReference>
<keyword evidence="2" id="KW-1185">Reference proteome</keyword>
<dbReference type="EMBL" id="BRXZ01001784">
    <property type="protein sequence ID" value="GMH46455.1"/>
    <property type="molecule type" value="Genomic_DNA"/>
</dbReference>
<organism evidence="1 2">
    <name type="scientific">Triparma retinervis</name>
    <dbReference type="NCBI Taxonomy" id="2557542"/>
    <lineage>
        <taxon>Eukaryota</taxon>
        <taxon>Sar</taxon>
        <taxon>Stramenopiles</taxon>
        <taxon>Ochrophyta</taxon>
        <taxon>Bolidophyceae</taxon>
        <taxon>Parmales</taxon>
        <taxon>Triparmaceae</taxon>
        <taxon>Triparma</taxon>
    </lineage>
</organism>
<dbReference type="AlphaFoldDB" id="A0A9W6Z9P5"/>
<name>A0A9W6Z9P5_9STRA</name>
<comment type="caution">
    <text evidence="1">The sequence shown here is derived from an EMBL/GenBank/DDBJ whole genome shotgun (WGS) entry which is preliminary data.</text>
</comment>
<proteinExistence type="predicted"/>
<evidence type="ECO:0000313" key="2">
    <source>
        <dbReference type="Proteomes" id="UP001165082"/>
    </source>
</evidence>